<keyword evidence="3" id="KW-0158">Chromosome</keyword>
<keyword evidence="7" id="KW-0539">Nucleus</keyword>
<dbReference type="AlphaFoldDB" id="A0AAW1KDL5"/>
<keyword evidence="4" id="KW-0132">Cell division</keyword>
<keyword evidence="12" id="KW-1185">Reference proteome</keyword>
<feature type="coiled-coil region" evidence="10">
    <location>
        <begin position="200"/>
        <end position="234"/>
    </location>
</feature>
<dbReference type="GO" id="GO:0005634">
    <property type="term" value="C:nucleus"/>
    <property type="evidence" value="ECO:0007669"/>
    <property type="project" value="UniProtKB-SubCell"/>
</dbReference>
<evidence type="ECO:0000256" key="10">
    <source>
        <dbReference type="SAM" id="Coils"/>
    </source>
</evidence>
<evidence type="ECO:0000256" key="4">
    <source>
        <dbReference type="ARBA" id="ARBA00022618"/>
    </source>
</evidence>
<evidence type="ECO:0000256" key="5">
    <source>
        <dbReference type="ARBA" id="ARBA00022776"/>
    </source>
</evidence>
<organism evidence="11 12">
    <name type="scientific">Saponaria officinalis</name>
    <name type="common">Common soapwort</name>
    <name type="synonym">Lychnis saponaria</name>
    <dbReference type="NCBI Taxonomy" id="3572"/>
    <lineage>
        <taxon>Eukaryota</taxon>
        <taxon>Viridiplantae</taxon>
        <taxon>Streptophyta</taxon>
        <taxon>Embryophyta</taxon>
        <taxon>Tracheophyta</taxon>
        <taxon>Spermatophyta</taxon>
        <taxon>Magnoliopsida</taxon>
        <taxon>eudicotyledons</taxon>
        <taxon>Gunneridae</taxon>
        <taxon>Pentapetalae</taxon>
        <taxon>Caryophyllales</taxon>
        <taxon>Caryophyllaceae</taxon>
        <taxon>Caryophylleae</taxon>
        <taxon>Saponaria</taxon>
    </lineage>
</organism>
<evidence type="ECO:0000256" key="6">
    <source>
        <dbReference type="ARBA" id="ARBA00022838"/>
    </source>
</evidence>
<name>A0AAW1KDL5_SAPOF</name>
<proteinExistence type="predicted"/>
<protein>
    <submittedName>
        <fullName evidence="11">Uncharacterized protein</fullName>
    </submittedName>
</protein>
<dbReference type="GO" id="GO:0007059">
    <property type="term" value="P:chromosome segregation"/>
    <property type="evidence" value="ECO:0007669"/>
    <property type="project" value="TreeGrafter"/>
</dbReference>
<evidence type="ECO:0000256" key="3">
    <source>
        <dbReference type="ARBA" id="ARBA00022454"/>
    </source>
</evidence>
<evidence type="ECO:0000256" key="7">
    <source>
        <dbReference type="ARBA" id="ARBA00023242"/>
    </source>
</evidence>
<sequence length="265" mass="30672">MDNTRSLLLHTPYLNAKLIIHKFSRPKEIRVLKTQKKNWNLRSTHILTSKTNQSKIGKNNHSQSNNSISGIRAQIVYRSWNFELIKMEKGVEMAPHGLKQLKLKKSFMQGVRSLLTAFPFEDFSKAFPNFTSAQHERLYQLYIQTITSLHENMQDEFDSLCHGTQVGTILETVENFVEQQSLDPLFSQKTNLKHVKEDLLAMKKNEIRLLQDLLDKAEDEKHSIKARIKLLRKTQDETSGTIDAVEKFKSMMANHVNYNTSVQDA</sequence>
<keyword evidence="8" id="KW-0131">Cell cycle</keyword>
<evidence type="ECO:0000256" key="2">
    <source>
        <dbReference type="ARBA" id="ARBA00004629"/>
    </source>
</evidence>
<reference evidence="11 12" key="1">
    <citation type="submission" date="2024-03" db="EMBL/GenBank/DDBJ databases">
        <title>WGS assembly of Saponaria officinalis var. Norfolk2.</title>
        <authorList>
            <person name="Jenkins J."/>
            <person name="Shu S."/>
            <person name="Grimwood J."/>
            <person name="Barry K."/>
            <person name="Goodstein D."/>
            <person name="Schmutz J."/>
            <person name="Leebens-Mack J."/>
            <person name="Osbourn A."/>
        </authorList>
    </citation>
    <scope>NUCLEOTIDE SEQUENCE [LARGE SCALE GENOMIC DNA]</scope>
    <source>
        <strain evidence="12">cv. Norfolk2</strain>
        <strain evidence="11">JIC</strain>
        <tissue evidence="11">Leaf</tissue>
    </source>
</reference>
<evidence type="ECO:0000313" key="11">
    <source>
        <dbReference type="EMBL" id="KAK9716036.1"/>
    </source>
</evidence>
<dbReference type="EMBL" id="JBDFQZ010000006">
    <property type="protein sequence ID" value="KAK9716036.1"/>
    <property type="molecule type" value="Genomic_DNA"/>
</dbReference>
<dbReference type="InterPro" id="IPR007128">
    <property type="entry name" value="PMF1/Nnf1"/>
</dbReference>
<dbReference type="GO" id="GO:0000444">
    <property type="term" value="C:MIS12/MIND type complex"/>
    <property type="evidence" value="ECO:0007669"/>
    <property type="project" value="InterPro"/>
</dbReference>
<keyword evidence="10" id="KW-0175">Coiled coil</keyword>
<keyword evidence="6" id="KW-0995">Kinetochore</keyword>
<accession>A0AAW1KDL5</accession>
<evidence type="ECO:0000256" key="1">
    <source>
        <dbReference type="ARBA" id="ARBA00004123"/>
    </source>
</evidence>
<dbReference type="GO" id="GO:0051301">
    <property type="term" value="P:cell division"/>
    <property type="evidence" value="ECO:0007669"/>
    <property type="project" value="UniProtKB-KW"/>
</dbReference>
<keyword evidence="9" id="KW-0137">Centromere</keyword>
<keyword evidence="5" id="KW-0498">Mitosis</keyword>
<dbReference type="PANTHER" id="PTHR15459:SF3">
    <property type="entry name" value="POLYAMINE-MODULATED FACTOR 1"/>
    <property type="match status" value="1"/>
</dbReference>
<dbReference type="PANTHER" id="PTHR15459">
    <property type="entry name" value="POLYAMINE-MODULATED FACTOR 1"/>
    <property type="match status" value="1"/>
</dbReference>
<gene>
    <name evidence="11" type="ORF">RND81_06G206900</name>
</gene>
<evidence type="ECO:0000313" key="12">
    <source>
        <dbReference type="Proteomes" id="UP001443914"/>
    </source>
</evidence>
<comment type="caution">
    <text evidence="11">The sequence shown here is derived from an EMBL/GenBank/DDBJ whole genome shotgun (WGS) entry which is preliminary data.</text>
</comment>
<dbReference type="EMBL" id="JBDFQZ010000006">
    <property type="protein sequence ID" value="KAK9716033.1"/>
    <property type="molecule type" value="Genomic_DNA"/>
</dbReference>
<comment type="subcellular location">
    <subcellularLocation>
        <location evidence="2">Chromosome</location>
        <location evidence="2">Centromere</location>
        <location evidence="2">Kinetochore</location>
    </subcellularLocation>
    <subcellularLocation>
        <location evidence="1">Nucleus</location>
    </subcellularLocation>
</comment>
<dbReference type="EMBL" id="JBDFQZ010000006">
    <property type="protein sequence ID" value="KAK9716030.1"/>
    <property type="molecule type" value="Genomic_DNA"/>
</dbReference>
<evidence type="ECO:0000256" key="9">
    <source>
        <dbReference type="ARBA" id="ARBA00023328"/>
    </source>
</evidence>
<evidence type="ECO:0000256" key="8">
    <source>
        <dbReference type="ARBA" id="ARBA00023306"/>
    </source>
</evidence>
<dbReference type="Proteomes" id="UP001443914">
    <property type="component" value="Unassembled WGS sequence"/>
</dbReference>